<feature type="chain" id="PRO_5046914633" evidence="1">
    <location>
        <begin position="19"/>
        <end position="407"/>
    </location>
</feature>
<gene>
    <name evidence="2" type="ORF">GWC95_05605</name>
</gene>
<dbReference type="PANTHER" id="PTHR10151">
    <property type="entry name" value="ECTONUCLEOTIDE PYROPHOSPHATASE/PHOSPHODIESTERASE"/>
    <property type="match status" value="1"/>
</dbReference>
<dbReference type="EMBL" id="JAACJS010000011">
    <property type="protein sequence ID" value="NCI49388.1"/>
    <property type="molecule type" value="Genomic_DNA"/>
</dbReference>
<sequence length="407" mass="45857">MKALIALAFLALLTTAQAQQPKKVVFIIADGIPADVIESVPHPNLDKIKNAGSYKRAYVGGLKNGYSQTPTISAVSYNSLITGTWVNKHNVWGNDIKAPNYNYPTIFRLFKDQYPDRSIAIYSTWLDNRTKLIGEGLPQTKSIKMNHAFDGYELDTVAFPHDKESYYIHLIDEAVVNDAARSVKENGYDLSWVYLEYTDDMGHRHGTGPRQNEAVAMLDQQVGKIWDAIQYREKNFKEDWLILVTTDHGRDSVTGRNHGGQSERERTTWLFSNLKTTNEYFKNNQPAITDLLPTMARHLSIDVPLHTQRELDGVPLTGAVSVANAKAAMVGDSLTVTWDAFGKNENVTLLLTTTDHAKEGKEDTYLKLATLPAQARRFSFVPRQKNLSLYKILVEGKNNRINTRVVR</sequence>
<comment type="caution">
    <text evidence="2">The sequence shown here is derived from an EMBL/GenBank/DDBJ whole genome shotgun (WGS) entry which is preliminary data.</text>
</comment>
<dbReference type="Pfam" id="PF01663">
    <property type="entry name" value="Phosphodiest"/>
    <property type="match status" value="1"/>
</dbReference>
<dbReference type="RefSeq" id="WP_161817714.1">
    <property type="nucleotide sequence ID" value="NZ_JAACJS010000011.1"/>
</dbReference>
<dbReference type="Proteomes" id="UP000753802">
    <property type="component" value="Unassembled WGS sequence"/>
</dbReference>
<dbReference type="Gene3D" id="3.40.720.10">
    <property type="entry name" value="Alkaline Phosphatase, subunit A"/>
    <property type="match status" value="1"/>
</dbReference>
<keyword evidence="3" id="KW-1185">Reference proteome</keyword>
<evidence type="ECO:0000256" key="1">
    <source>
        <dbReference type="SAM" id="SignalP"/>
    </source>
</evidence>
<evidence type="ECO:0000313" key="3">
    <source>
        <dbReference type="Proteomes" id="UP000753802"/>
    </source>
</evidence>
<organism evidence="2 3">
    <name type="scientific">Sediminibacterium roseum</name>
    <dbReference type="NCBI Taxonomy" id="1978412"/>
    <lineage>
        <taxon>Bacteria</taxon>
        <taxon>Pseudomonadati</taxon>
        <taxon>Bacteroidota</taxon>
        <taxon>Chitinophagia</taxon>
        <taxon>Chitinophagales</taxon>
        <taxon>Chitinophagaceae</taxon>
        <taxon>Sediminibacterium</taxon>
    </lineage>
</organism>
<protein>
    <submittedName>
        <fullName evidence="2">Alkaline phosphatase family protein</fullName>
    </submittedName>
</protein>
<reference evidence="2 3" key="1">
    <citation type="submission" date="2020-01" db="EMBL/GenBank/DDBJ databases">
        <title>Genome analysis.</title>
        <authorList>
            <person name="Wu S."/>
            <person name="Wang G."/>
        </authorList>
    </citation>
    <scope>NUCLEOTIDE SEQUENCE [LARGE SCALE GENOMIC DNA]</scope>
    <source>
        <strain evidence="2 3">SYL130</strain>
    </source>
</reference>
<dbReference type="InterPro" id="IPR002591">
    <property type="entry name" value="Phosphodiest/P_Trfase"/>
</dbReference>
<dbReference type="InterPro" id="IPR017850">
    <property type="entry name" value="Alkaline_phosphatase_core_sf"/>
</dbReference>
<keyword evidence="1" id="KW-0732">Signal</keyword>
<dbReference type="PANTHER" id="PTHR10151:SF120">
    <property type="entry name" value="BIS(5'-ADENOSYL)-TRIPHOSPHATASE"/>
    <property type="match status" value="1"/>
</dbReference>
<dbReference type="SUPFAM" id="SSF53649">
    <property type="entry name" value="Alkaline phosphatase-like"/>
    <property type="match status" value="1"/>
</dbReference>
<feature type="signal peptide" evidence="1">
    <location>
        <begin position="1"/>
        <end position="18"/>
    </location>
</feature>
<accession>A0ABW9ZVX8</accession>
<name>A0ABW9ZVX8_9BACT</name>
<proteinExistence type="predicted"/>
<evidence type="ECO:0000313" key="2">
    <source>
        <dbReference type="EMBL" id="NCI49388.1"/>
    </source>
</evidence>